<protein>
    <submittedName>
        <fullName evidence="1">Late competence development ComFB family protein</fullName>
    </submittedName>
</protein>
<evidence type="ECO:0000313" key="1">
    <source>
        <dbReference type="EMBL" id="GAA4897752.1"/>
    </source>
</evidence>
<accession>A0ABP9FBM5</accession>
<dbReference type="Pfam" id="PF10719">
    <property type="entry name" value="ComFB"/>
    <property type="match status" value="1"/>
</dbReference>
<evidence type="ECO:0000313" key="2">
    <source>
        <dbReference type="Proteomes" id="UP001499988"/>
    </source>
</evidence>
<proteinExistence type="predicted"/>
<gene>
    <name evidence="1" type="ORF">GCM10023333_33820</name>
</gene>
<dbReference type="Proteomes" id="UP001499988">
    <property type="component" value="Unassembled WGS sequence"/>
</dbReference>
<dbReference type="EMBL" id="BAABJZ010000099">
    <property type="protein sequence ID" value="GAA4897752.1"/>
    <property type="molecule type" value="Genomic_DNA"/>
</dbReference>
<keyword evidence="2" id="KW-1185">Reference proteome</keyword>
<dbReference type="InterPro" id="IPR019657">
    <property type="entry name" value="ComFB"/>
</dbReference>
<dbReference type="RefSeq" id="WP_345336647.1">
    <property type="nucleotide sequence ID" value="NZ_BAABJZ010000099.1"/>
</dbReference>
<organism evidence="1 2">
    <name type="scientific">Ferrimonas pelagia</name>
    <dbReference type="NCBI Taxonomy" id="1177826"/>
    <lineage>
        <taxon>Bacteria</taxon>
        <taxon>Pseudomonadati</taxon>
        <taxon>Pseudomonadota</taxon>
        <taxon>Gammaproteobacteria</taxon>
        <taxon>Alteromonadales</taxon>
        <taxon>Ferrimonadaceae</taxon>
        <taxon>Ferrimonas</taxon>
    </lineage>
</organism>
<sequence>MSWEIQNYYELLLQDALQSRRLHEKLAQDPLTDLICLALNKLPARYIRYQVDMANYVVGDERRNMELQVEQALDDALFFLHEHPRQD</sequence>
<comment type="caution">
    <text evidence="1">The sequence shown here is derived from an EMBL/GenBank/DDBJ whole genome shotgun (WGS) entry which is preliminary data.</text>
</comment>
<reference evidence="2" key="1">
    <citation type="journal article" date="2019" name="Int. J. Syst. Evol. Microbiol.">
        <title>The Global Catalogue of Microorganisms (GCM) 10K type strain sequencing project: providing services to taxonomists for standard genome sequencing and annotation.</title>
        <authorList>
            <consortium name="The Broad Institute Genomics Platform"/>
            <consortium name="The Broad Institute Genome Sequencing Center for Infectious Disease"/>
            <person name="Wu L."/>
            <person name="Ma J."/>
        </authorList>
    </citation>
    <scope>NUCLEOTIDE SEQUENCE [LARGE SCALE GENOMIC DNA]</scope>
    <source>
        <strain evidence="2">JCM 18401</strain>
    </source>
</reference>
<name>A0ABP9FBM5_9GAMM</name>